<sequence length="138" mass="15195">MSEADLSGPPLYGNLLCRLAVQPYSVLRPLAEALAWASDSFFIKKSFQLLGVFLGRLPWAWNFSPHPAILYHAYSECIRVIASAALTPSAGQLHSADGSDIPAIWGEFAYRPTKLTFEKPADPVKETLSRAVGNRLYD</sequence>
<reference evidence="1 2" key="1">
    <citation type="submission" date="2015-09" db="EMBL/GenBank/DDBJ databases">
        <title>Draft genome of the parasitic nematode Teladorsagia circumcincta isolate WARC Sus (inbred).</title>
        <authorList>
            <person name="Mitreva M."/>
        </authorList>
    </citation>
    <scope>NUCLEOTIDE SEQUENCE [LARGE SCALE GENOMIC DNA]</scope>
    <source>
        <strain evidence="1 2">S</strain>
    </source>
</reference>
<name>A0A2G9U5B5_TELCI</name>
<organism evidence="1 2">
    <name type="scientific">Teladorsagia circumcincta</name>
    <name type="common">Brown stomach worm</name>
    <name type="synonym">Ostertagia circumcincta</name>
    <dbReference type="NCBI Taxonomy" id="45464"/>
    <lineage>
        <taxon>Eukaryota</taxon>
        <taxon>Metazoa</taxon>
        <taxon>Ecdysozoa</taxon>
        <taxon>Nematoda</taxon>
        <taxon>Chromadorea</taxon>
        <taxon>Rhabditida</taxon>
        <taxon>Rhabditina</taxon>
        <taxon>Rhabditomorpha</taxon>
        <taxon>Strongyloidea</taxon>
        <taxon>Trichostrongylidae</taxon>
        <taxon>Teladorsagia</taxon>
    </lineage>
</organism>
<dbReference type="AlphaFoldDB" id="A0A2G9U5B5"/>
<dbReference type="OrthoDB" id="5817051at2759"/>
<dbReference type="EMBL" id="KZ348997">
    <property type="protein sequence ID" value="PIO65459.1"/>
    <property type="molecule type" value="Genomic_DNA"/>
</dbReference>
<evidence type="ECO:0000313" key="2">
    <source>
        <dbReference type="Proteomes" id="UP000230423"/>
    </source>
</evidence>
<feature type="non-terminal residue" evidence="1">
    <location>
        <position position="138"/>
    </location>
</feature>
<accession>A0A2G9U5B5</accession>
<gene>
    <name evidence="1" type="ORF">TELCIR_12870</name>
</gene>
<protein>
    <submittedName>
        <fullName evidence="1">Uncharacterized protein</fullName>
    </submittedName>
</protein>
<dbReference type="Proteomes" id="UP000230423">
    <property type="component" value="Unassembled WGS sequence"/>
</dbReference>
<keyword evidence="2" id="KW-1185">Reference proteome</keyword>
<evidence type="ECO:0000313" key="1">
    <source>
        <dbReference type="EMBL" id="PIO65459.1"/>
    </source>
</evidence>
<proteinExistence type="predicted"/>